<proteinExistence type="predicted"/>
<organism evidence="2 3">
    <name type="scientific">Apiospora arundinis</name>
    <dbReference type="NCBI Taxonomy" id="335852"/>
    <lineage>
        <taxon>Eukaryota</taxon>
        <taxon>Fungi</taxon>
        <taxon>Dikarya</taxon>
        <taxon>Ascomycota</taxon>
        <taxon>Pezizomycotina</taxon>
        <taxon>Sordariomycetes</taxon>
        <taxon>Xylariomycetidae</taxon>
        <taxon>Amphisphaeriales</taxon>
        <taxon>Apiosporaceae</taxon>
        <taxon>Apiospora</taxon>
    </lineage>
</organism>
<evidence type="ECO:0000256" key="1">
    <source>
        <dbReference type="SAM" id="MobiDB-lite"/>
    </source>
</evidence>
<keyword evidence="3" id="KW-1185">Reference proteome</keyword>
<evidence type="ECO:0000313" key="3">
    <source>
        <dbReference type="Proteomes" id="UP001390339"/>
    </source>
</evidence>
<feature type="compositionally biased region" description="Basic and acidic residues" evidence="1">
    <location>
        <begin position="164"/>
        <end position="176"/>
    </location>
</feature>
<protein>
    <submittedName>
        <fullName evidence="2">Uncharacterized protein</fullName>
    </submittedName>
</protein>
<evidence type="ECO:0000313" key="2">
    <source>
        <dbReference type="EMBL" id="KAK8851712.1"/>
    </source>
</evidence>
<name>A0ABR2HSN7_9PEZI</name>
<comment type="caution">
    <text evidence="2">The sequence shown here is derived from an EMBL/GenBank/DDBJ whole genome shotgun (WGS) entry which is preliminary data.</text>
</comment>
<dbReference type="Proteomes" id="UP001390339">
    <property type="component" value="Unassembled WGS sequence"/>
</dbReference>
<gene>
    <name evidence="2" type="ORF">PGQ11_014191</name>
</gene>
<feature type="compositionally biased region" description="Acidic residues" evidence="1">
    <location>
        <begin position="66"/>
        <end position="77"/>
    </location>
</feature>
<reference evidence="2 3" key="1">
    <citation type="journal article" date="2024" name="IMA Fungus">
        <title>Apiospora arundinis, a panoply of carbohydrate-active enzymes and secondary metabolites.</title>
        <authorList>
            <person name="Sorensen T."/>
            <person name="Petersen C."/>
            <person name="Muurmann A.T."/>
            <person name="Christiansen J.V."/>
            <person name="Brundto M.L."/>
            <person name="Overgaard C.K."/>
            <person name="Boysen A.T."/>
            <person name="Wollenberg R.D."/>
            <person name="Larsen T.O."/>
            <person name="Sorensen J.L."/>
            <person name="Nielsen K.L."/>
            <person name="Sondergaard T.E."/>
        </authorList>
    </citation>
    <scope>NUCLEOTIDE SEQUENCE [LARGE SCALE GENOMIC DNA]</scope>
    <source>
        <strain evidence="2 3">AAU 773</strain>
    </source>
</reference>
<feature type="compositionally biased region" description="Basic residues" evidence="1">
    <location>
        <begin position="107"/>
        <end position="117"/>
    </location>
</feature>
<feature type="region of interest" description="Disordered" evidence="1">
    <location>
        <begin position="44"/>
        <end position="216"/>
    </location>
</feature>
<dbReference type="EMBL" id="JAPCWZ010000009">
    <property type="protein sequence ID" value="KAK8851712.1"/>
    <property type="molecule type" value="Genomic_DNA"/>
</dbReference>
<accession>A0ABR2HSN7</accession>
<sequence length="258" mass="28587">MPITPSPSKRREIDGAAKYFRRLERRQGLTEADKTERHYASWDGWSGWRPKGYTYDRPPLPPADPNDPDDSDSDAEDVFVAGQTGKKRARQQHDTDIVHESSSGTKYVRRVKKHKVYHAQMAKPLTRRPPYPLSPSDTSSAEGGTSSSDNGGKSSSRKRMRIPGRQEENNNEKMRAYSEPSSSIQLPSPPHSRDGGNRSQSPWSSSSCDGGVGDSRLTLSNITPASLRCYVEDPSSDCLLGEDTYKIIIGECKAAESQ</sequence>
<feature type="compositionally biased region" description="Low complexity" evidence="1">
    <location>
        <begin position="143"/>
        <end position="154"/>
    </location>
</feature>